<dbReference type="Proteomes" id="UP000008850">
    <property type="component" value="Chromosome"/>
</dbReference>
<accession>G4R668</accession>
<dbReference type="EMBL" id="CP003075">
    <property type="protein sequence ID" value="AEQ52161.1"/>
    <property type="molecule type" value="Genomic_DNA"/>
</dbReference>
<reference evidence="1 2" key="1">
    <citation type="journal article" date="2012" name="J. Bacteriol.">
        <title>Complete genome sequence of Pelagibacterium halotolerans B2T.</title>
        <authorList>
            <person name="Huo Y.Y."/>
            <person name="Cheng H."/>
            <person name="Han X.F."/>
            <person name="Jiang X.W."/>
            <person name="Sun C."/>
            <person name="Zhang X.Q."/>
            <person name="Zhu X.F."/>
            <person name="Liu Y.F."/>
            <person name="Li P.F."/>
            <person name="Ni P.X."/>
            <person name="Wu M."/>
        </authorList>
    </citation>
    <scope>NUCLEOTIDE SEQUENCE [LARGE SCALE GENOMIC DNA]</scope>
    <source>
        <strain evidence="2">DSM 22347 / JCM 15775 / CGMCC 1.7692 / B2</strain>
    </source>
</reference>
<dbReference type="AlphaFoldDB" id="G4R668"/>
<name>G4R668_PELHB</name>
<dbReference type="KEGG" id="phl:KKY_2152"/>
<gene>
    <name evidence="1" type="ordered locus">KKY_2152</name>
</gene>
<protein>
    <submittedName>
        <fullName evidence="1">Uncharacterized protein</fullName>
    </submittedName>
</protein>
<proteinExistence type="predicted"/>
<evidence type="ECO:0000313" key="1">
    <source>
        <dbReference type="EMBL" id="AEQ52161.1"/>
    </source>
</evidence>
<keyword evidence="2" id="KW-1185">Reference proteome</keyword>
<organism evidence="1 2">
    <name type="scientific">Pelagibacterium halotolerans (strain DSM 22347 / JCM 15775 / CGMCC 1.7692 / B2)</name>
    <dbReference type="NCBI Taxonomy" id="1082931"/>
    <lineage>
        <taxon>Bacteria</taxon>
        <taxon>Pseudomonadati</taxon>
        <taxon>Pseudomonadota</taxon>
        <taxon>Alphaproteobacteria</taxon>
        <taxon>Hyphomicrobiales</taxon>
        <taxon>Devosiaceae</taxon>
        <taxon>Pelagibacterium</taxon>
    </lineage>
</organism>
<sequence length="39" mass="4501">MGRKLLLALIPVEIYKPDSLGERKSFIETEQQLLNLSEK</sequence>
<evidence type="ECO:0000313" key="2">
    <source>
        <dbReference type="Proteomes" id="UP000008850"/>
    </source>
</evidence>
<dbReference type="HOGENOM" id="CLU_3314201_0_0_5"/>